<gene>
    <name evidence="2" type="ORF">LT85_2761</name>
</gene>
<dbReference type="GO" id="GO:0003677">
    <property type="term" value="F:DNA binding"/>
    <property type="evidence" value="ECO:0007669"/>
    <property type="project" value="InterPro"/>
</dbReference>
<proteinExistence type="predicted"/>
<dbReference type="HOGENOM" id="CLU_027402_34_1_4"/>
<dbReference type="GO" id="GO:0004803">
    <property type="term" value="F:transposase activity"/>
    <property type="evidence" value="ECO:0007669"/>
    <property type="project" value="InterPro"/>
</dbReference>
<feature type="coiled-coil region" evidence="1">
    <location>
        <begin position="55"/>
        <end position="89"/>
    </location>
</feature>
<dbReference type="STRING" id="279058.LT85_2761"/>
<dbReference type="Pfam" id="PF01527">
    <property type="entry name" value="HTH_Tnp_1"/>
    <property type="match status" value="1"/>
</dbReference>
<dbReference type="GO" id="GO:0006313">
    <property type="term" value="P:DNA transposition"/>
    <property type="evidence" value="ECO:0007669"/>
    <property type="project" value="InterPro"/>
</dbReference>
<sequence>MKRSPFSSDQIAAALKQEELGMPLADVIKQAGITERTFLNWKRQYGGMPDYPQDLKCLQEENAKLKQIVAELTLENSRLQDALEDKRSKHEHYSSSN</sequence>
<accession>A0A0A1FE40</accession>
<dbReference type="PANTHER" id="PTHR33609:SF1">
    <property type="entry name" value="TRANSPOSASE"/>
    <property type="match status" value="1"/>
</dbReference>
<dbReference type="InterPro" id="IPR052546">
    <property type="entry name" value="Transposase_8_domain"/>
</dbReference>
<evidence type="ECO:0000313" key="2">
    <source>
        <dbReference type="EMBL" id="AIY41919.1"/>
    </source>
</evidence>
<dbReference type="RefSeq" id="WP_038489625.1">
    <property type="nucleotide sequence ID" value="NZ_CP009962.1"/>
</dbReference>
<dbReference type="EMBL" id="CP009962">
    <property type="protein sequence ID" value="AIY41919.1"/>
    <property type="molecule type" value="Genomic_DNA"/>
</dbReference>
<dbReference type="SUPFAM" id="SSF46689">
    <property type="entry name" value="Homeodomain-like"/>
    <property type="match status" value="1"/>
</dbReference>
<evidence type="ECO:0000256" key="1">
    <source>
        <dbReference type="SAM" id="Coils"/>
    </source>
</evidence>
<dbReference type="AlphaFoldDB" id="A0A0A1FE40"/>
<dbReference type="InterPro" id="IPR002514">
    <property type="entry name" value="Transposase_8"/>
</dbReference>
<keyword evidence="3" id="KW-1185">Reference proteome</keyword>
<dbReference type="KEGG" id="care:LT85_2761"/>
<evidence type="ECO:0000313" key="3">
    <source>
        <dbReference type="Proteomes" id="UP000030302"/>
    </source>
</evidence>
<name>A0A0A1FE40_9BURK</name>
<keyword evidence="1" id="KW-0175">Coiled coil</keyword>
<dbReference type="PANTHER" id="PTHR33609">
    <property type="entry name" value="LOW CALCIUM RESPONSE LOCUS PROTEIN S"/>
    <property type="match status" value="1"/>
</dbReference>
<protein>
    <submittedName>
        <fullName evidence="2">Mobile element protein</fullName>
    </submittedName>
</protein>
<organism evidence="2 3">
    <name type="scientific">Collimonas arenae</name>
    <dbReference type="NCBI Taxonomy" id="279058"/>
    <lineage>
        <taxon>Bacteria</taxon>
        <taxon>Pseudomonadati</taxon>
        <taxon>Pseudomonadota</taxon>
        <taxon>Betaproteobacteria</taxon>
        <taxon>Burkholderiales</taxon>
        <taxon>Oxalobacteraceae</taxon>
        <taxon>Collimonas</taxon>
    </lineage>
</organism>
<dbReference type="InterPro" id="IPR009057">
    <property type="entry name" value="Homeodomain-like_sf"/>
</dbReference>
<dbReference type="Proteomes" id="UP000030302">
    <property type="component" value="Chromosome"/>
</dbReference>
<reference evidence="3" key="1">
    <citation type="journal article" date="2014" name="Soil Biol. Biochem.">
        <title>Structure and function of bacterial communities in ageing soils: Insights from the Mendocino ecological staircase.</title>
        <authorList>
            <person name="Uroz S."/>
            <person name="Tech J.J."/>
            <person name="Sawaya N.A."/>
            <person name="Frey-Klett P."/>
            <person name="Leveau J.H.J."/>
        </authorList>
    </citation>
    <scope>NUCLEOTIDE SEQUENCE [LARGE SCALE GENOMIC DNA]</scope>
    <source>
        <strain evidence="3">Cal35</strain>
    </source>
</reference>